<dbReference type="InterPro" id="IPR029045">
    <property type="entry name" value="ClpP/crotonase-like_dom_sf"/>
</dbReference>
<gene>
    <name evidence="2" type="ORF">ABS766_13860</name>
</gene>
<dbReference type="Proteomes" id="UP001629156">
    <property type="component" value="Unassembled WGS sequence"/>
</dbReference>
<dbReference type="EMBL" id="JBELPZ010000017">
    <property type="protein sequence ID" value="MFL9845507.1"/>
    <property type="molecule type" value="Genomic_DNA"/>
</dbReference>
<dbReference type="SUPFAM" id="SSF52096">
    <property type="entry name" value="ClpP/crotonase"/>
    <property type="match status" value="1"/>
</dbReference>
<dbReference type="SMART" id="SM00245">
    <property type="entry name" value="TSPc"/>
    <property type="match status" value="1"/>
</dbReference>
<proteinExistence type="predicted"/>
<accession>A0ABW8Z196</accession>
<organism evidence="2 3">
    <name type="scientific">Flavobacterium rhizosphaerae</name>
    <dbReference type="NCBI Taxonomy" id="3163298"/>
    <lineage>
        <taxon>Bacteria</taxon>
        <taxon>Pseudomonadati</taxon>
        <taxon>Bacteroidota</taxon>
        <taxon>Flavobacteriia</taxon>
        <taxon>Flavobacteriales</taxon>
        <taxon>Flavobacteriaceae</taxon>
        <taxon>Flavobacterium</taxon>
    </lineage>
</organism>
<dbReference type="Pfam" id="PF03572">
    <property type="entry name" value="Peptidase_S41"/>
    <property type="match status" value="1"/>
</dbReference>
<dbReference type="InterPro" id="IPR005151">
    <property type="entry name" value="Tail-specific_protease"/>
</dbReference>
<dbReference type="Gene3D" id="3.90.226.10">
    <property type="entry name" value="2-enoyl-CoA Hydratase, Chain A, domain 1"/>
    <property type="match status" value="1"/>
</dbReference>
<reference evidence="2 3" key="1">
    <citation type="submission" date="2024-06" db="EMBL/GenBank/DDBJ databases">
        <authorList>
            <person name="Kaempfer P."/>
            <person name="Viver T."/>
        </authorList>
    </citation>
    <scope>NUCLEOTIDE SEQUENCE [LARGE SCALE GENOMIC DNA]</scope>
    <source>
        <strain evidence="2 3">ST-119</strain>
    </source>
</reference>
<comment type="caution">
    <text evidence="2">The sequence shown here is derived from an EMBL/GenBank/DDBJ whole genome shotgun (WGS) entry which is preliminary data.</text>
</comment>
<dbReference type="PROSITE" id="PS51257">
    <property type="entry name" value="PROKAR_LIPOPROTEIN"/>
    <property type="match status" value="1"/>
</dbReference>
<dbReference type="PANTHER" id="PTHR32060:SF30">
    <property type="entry name" value="CARBOXY-TERMINAL PROCESSING PROTEASE CTPA"/>
    <property type="match status" value="1"/>
</dbReference>
<evidence type="ECO:0000313" key="3">
    <source>
        <dbReference type="Proteomes" id="UP001629156"/>
    </source>
</evidence>
<feature type="domain" description="Tail specific protease" evidence="1">
    <location>
        <begin position="364"/>
        <end position="544"/>
    </location>
</feature>
<evidence type="ECO:0000259" key="1">
    <source>
        <dbReference type="SMART" id="SM00245"/>
    </source>
</evidence>
<evidence type="ECO:0000313" key="2">
    <source>
        <dbReference type="EMBL" id="MFL9845507.1"/>
    </source>
</evidence>
<dbReference type="PANTHER" id="PTHR32060">
    <property type="entry name" value="TAIL-SPECIFIC PROTEASE"/>
    <property type="match status" value="1"/>
</dbReference>
<dbReference type="InterPro" id="IPR036034">
    <property type="entry name" value="PDZ_sf"/>
</dbReference>
<protein>
    <submittedName>
        <fullName evidence="2">S41 family peptidase</fullName>
    </submittedName>
</protein>
<dbReference type="Gene3D" id="2.30.42.10">
    <property type="match status" value="1"/>
</dbReference>
<keyword evidence="3" id="KW-1185">Reference proteome</keyword>
<dbReference type="RefSeq" id="WP_408085788.1">
    <property type="nucleotide sequence ID" value="NZ_JBELPZ010000017.1"/>
</dbReference>
<sequence length="569" mass="65799">MKQTIIFLLVIFLSCSKSKPVDPESDRVFINKKYINTVSFNDFNDLGKAYYFIKLWGFLKYNADFDGADVDWDDYFLNNIDRLPKMNKADYVSFIEATLAVFPIPEEKEEKNKTEHYCLLDNNWFSSAYFNKTISDKLTYIFENRTEENTMFISNNSMGNLTFLNEEEYDDSNYPETNIRLLGLARYWNIINYFYIYKNDVDENWDEVLLSHINDFKEAKDVKSYQISVQKLSSKLYDCHSMVYSQYLDSKFFGRFVPNFRMKRIEDTFIVTEIRTTMYDDSQIKVGDVLLKIDGEPVLKRYNYFRTMMRGANPPSEQRIICPYVLSSTNDNMKLLLLREGKKLQVNVSLNDYSKLSKAEKKHKNAEMEKVVERKLPQGTSYLDLTYISRSNFDENMEAVKNADNLILDLRNQFDARILTDLAAFILPETSAFFSSSYADANRPGLLHIVDGYTVGNDNAGYFKGNVYLLVDEHIQSASEFLVMALQASPKTKVIGSQTAGSDGNVVEFRFPGNIKTVFTGIGIYYPDLTATQRHGIKIDYQVDQTIKGIRNGKDEALEKCLSIINTNK</sequence>
<name>A0ABW8Z196_9FLAO</name>